<proteinExistence type="predicted"/>
<evidence type="ECO:0000259" key="4">
    <source>
        <dbReference type="PROSITE" id="PS50883"/>
    </source>
</evidence>
<dbReference type="Gene3D" id="3.30.70.270">
    <property type="match status" value="1"/>
</dbReference>
<gene>
    <name evidence="6" type="ORF">XM38_046000</name>
</gene>
<dbReference type="PROSITE" id="PS50887">
    <property type="entry name" value="GGDEF"/>
    <property type="match status" value="1"/>
</dbReference>
<keyword evidence="1" id="KW-0472">Membrane</keyword>
<dbReference type="PROSITE" id="PS50112">
    <property type="entry name" value="PAS"/>
    <property type="match status" value="1"/>
</dbReference>
<dbReference type="PANTHER" id="PTHR44757">
    <property type="entry name" value="DIGUANYLATE CYCLASE DGCP"/>
    <property type="match status" value="1"/>
</dbReference>
<evidence type="ECO:0000259" key="3">
    <source>
        <dbReference type="PROSITE" id="PS50113"/>
    </source>
</evidence>
<dbReference type="InterPro" id="IPR029787">
    <property type="entry name" value="Nucleotide_cyclase"/>
</dbReference>
<dbReference type="InterPro" id="IPR001610">
    <property type="entry name" value="PAC"/>
</dbReference>
<dbReference type="SMART" id="SM00091">
    <property type="entry name" value="PAS"/>
    <property type="match status" value="1"/>
</dbReference>
<dbReference type="EMBL" id="CP021983">
    <property type="protein sequence ID" value="ASC73629.1"/>
    <property type="molecule type" value="Genomic_DNA"/>
</dbReference>
<dbReference type="InterPro" id="IPR052155">
    <property type="entry name" value="Biofilm_reg_signaling"/>
</dbReference>
<evidence type="ECO:0000256" key="1">
    <source>
        <dbReference type="SAM" id="Phobius"/>
    </source>
</evidence>
<dbReference type="CDD" id="cd01949">
    <property type="entry name" value="GGDEF"/>
    <property type="match status" value="1"/>
</dbReference>
<evidence type="ECO:0000259" key="2">
    <source>
        <dbReference type="PROSITE" id="PS50112"/>
    </source>
</evidence>
<dbReference type="SMART" id="SM00086">
    <property type="entry name" value="PAC"/>
    <property type="match status" value="1"/>
</dbReference>
<dbReference type="KEGG" id="hhg:XM38_046000"/>
<feature type="domain" description="EAL" evidence="4">
    <location>
        <begin position="378"/>
        <end position="633"/>
    </location>
</feature>
<reference evidence="6 7" key="1">
    <citation type="journal article" date="2016" name="Biochim. Biophys. Acta">
        <title>Characterization of red-shifted phycobilisomes isolated from the chlorophyll f-containing cyanobacterium Halomicronema hongdechloris.</title>
        <authorList>
            <person name="Li Y."/>
            <person name="Lin Y."/>
            <person name="Garvey C.J."/>
            <person name="Birch D."/>
            <person name="Corkery R.W."/>
            <person name="Loughlin P.C."/>
            <person name="Scheer H."/>
            <person name="Willows R.D."/>
            <person name="Chen M."/>
        </authorList>
    </citation>
    <scope>NUCLEOTIDE SEQUENCE [LARGE SCALE GENOMIC DNA]</scope>
    <source>
        <strain evidence="6 7">C2206</strain>
    </source>
</reference>
<dbReference type="InterPro" id="IPR000160">
    <property type="entry name" value="GGDEF_dom"/>
</dbReference>
<dbReference type="FunFam" id="3.20.20.450:FF:000001">
    <property type="entry name" value="Cyclic di-GMP phosphodiesterase yahA"/>
    <property type="match status" value="1"/>
</dbReference>
<dbReference type="PANTHER" id="PTHR44757:SF2">
    <property type="entry name" value="BIOFILM ARCHITECTURE MAINTENANCE PROTEIN MBAA"/>
    <property type="match status" value="1"/>
</dbReference>
<dbReference type="InterPro" id="IPR000014">
    <property type="entry name" value="PAS"/>
</dbReference>
<keyword evidence="1" id="KW-1133">Transmembrane helix</keyword>
<dbReference type="SMART" id="SM00052">
    <property type="entry name" value="EAL"/>
    <property type="match status" value="1"/>
</dbReference>
<sequence>MQLSSRQQVLLIVLGYAFSGSLWILFSDYLVELITDDLTMAARLQTIKGWGYVLVTSLALYGLIDRSQQSLKHSFERTKQLQEQLQLQIDRMPIGCVLCDQDLQIIDWNPAAEAIFGYSKSEILGYQPHQLIIPSSAYPQVSQIFQRIAQGDMAAHSVNENITKDGRLIICEWTNTPLKDDQGRFIGLLSMVQDVTDRQRAKEDLQRLAFYDDLTGLPKSNLLLQRLQQLLQEPRTTPFALLYLNIEQFQVIKYSLGRQIAETLLVKVAQRLEACLATPGLLARVEGSEFAILLETVADDYEANQIVNTLHQALNQSFTVQDLRIVVTSQIGIVLSSQVRMTPEELLTAADTAMNRAKAMSTTHETFDRIMQLQAAQQLQLDADLRTALEQQQFQLHYQPILALDNQHLLGFEALVRWHHPERGLIAPSEFIPLAEQTGLIVPLGEWVLQQACQQLQQWQHYAVQGPLSISVNLSVVQLRQMTMLAVIDRILQQTQLNPQQLQLEITETATMADAPRMISVLRRLRTRRISLAVDDFGTGYSSLSYLHTFPFDALKIDKSFVSRLGHDQQSLEIIRTILLLARNLNKVVVAEGIETPQQLEYLRKLGCECGQGYLFARPMNAPATEVFLQSHQSRCLRKGQE</sequence>
<evidence type="ECO:0000313" key="6">
    <source>
        <dbReference type="EMBL" id="ASC73629.1"/>
    </source>
</evidence>
<dbReference type="CDD" id="cd01948">
    <property type="entry name" value="EAL"/>
    <property type="match status" value="1"/>
</dbReference>
<evidence type="ECO:0000313" key="7">
    <source>
        <dbReference type="Proteomes" id="UP000191901"/>
    </source>
</evidence>
<dbReference type="Proteomes" id="UP000191901">
    <property type="component" value="Chromosome"/>
</dbReference>
<feature type="domain" description="PAC" evidence="3">
    <location>
        <begin position="151"/>
        <end position="207"/>
    </location>
</feature>
<dbReference type="InterPro" id="IPR013656">
    <property type="entry name" value="PAS_4"/>
</dbReference>
<dbReference type="SUPFAM" id="SSF141868">
    <property type="entry name" value="EAL domain-like"/>
    <property type="match status" value="1"/>
</dbReference>
<dbReference type="Pfam" id="PF00563">
    <property type="entry name" value="EAL"/>
    <property type="match status" value="1"/>
</dbReference>
<dbReference type="InterPro" id="IPR001633">
    <property type="entry name" value="EAL_dom"/>
</dbReference>
<dbReference type="InterPro" id="IPR000700">
    <property type="entry name" value="PAS-assoc_C"/>
</dbReference>
<keyword evidence="1" id="KW-0812">Transmembrane</keyword>
<feature type="domain" description="GGDEF" evidence="5">
    <location>
        <begin position="237"/>
        <end position="369"/>
    </location>
</feature>
<dbReference type="Gene3D" id="3.30.450.20">
    <property type="entry name" value="PAS domain"/>
    <property type="match status" value="1"/>
</dbReference>
<keyword evidence="7" id="KW-1185">Reference proteome</keyword>
<organism evidence="6 7">
    <name type="scientific">Halomicronema hongdechloris C2206</name>
    <dbReference type="NCBI Taxonomy" id="1641165"/>
    <lineage>
        <taxon>Bacteria</taxon>
        <taxon>Bacillati</taxon>
        <taxon>Cyanobacteriota</taxon>
        <taxon>Cyanophyceae</taxon>
        <taxon>Nodosilineales</taxon>
        <taxon>Nodosilineaceae</taxon>
        <taxon>Halomicronema</taxon>
    </lineage>
</organism>
<name>A0A1Z3HTK3_9CYAN</name>
<evidence type="ECO:0000259" key="5">
    <source>
        <dbReference type="PROSITE" id="PS50887"/>
    </source>
</evidence>
<dbReference type="InterPro" id="IPR035919">
    <property type="entry name" value="EAL_sf"/>
</dbReference>
<dbReference type="InterPro" id="IPR035965">
    <property type="entry name" value="PAS-like_dom_sf"/>
</dbReference>
<accession>A0A1Z3HTK3</accession>
<dbReference type="CDD" id="cd00130">
    <property type="entry name" value="PAS"/>
    <property type="match status" value="1"/>
</dbReference>
<dbReference type="OrthoDB" id="442691at2"/>
<feature type="domain" description="PAS" evidence="2">
    <location>
        <begin position="81"/>
        <end position="152"/>
    </location>
</feature>
<dbReference type="NCBIfam" id="TIGR00229">
    <property type="entry name" value="sensory_box"/>
    <property type="match status" value="1"/>
</dbReference>
<dbReference type="Gene3D" id="3.20.20.450">
    <property type="entry name" value="EAL domain"/>
    <property type="match status" value="1"/>
</dbReference>
<dbReference type="NCBIfam" id="TIGR00254">
    <property type="entry name" value="GGDEF"/>
    <property type="match status" value="1"/>
</dbReference>
<dbReference type="PROSITE" id="PS50883">
    <property type="entry name" value="EAL"/>
    <property type="match status" value="1"/>
</dbReference>
<protein>
    <submittedName>
        <fullName evidence="6">GGDEF domain-containing protein</fullName>
    </submittedName>
</protein>
<dbReference type="SMART" id="SM00267">
    <property type="entry name" value="GGDEF"/>
    <property type="match status" value="1"/>
</dbReference>
<dbReference type="InterPro" id="IPR043128">
    <property type="entry name" value="Rev_trsase/Diguanyl_cyclase"/>
</dbReference>
<dbReference type="SUPFAM" id="SSF55785">
    <property type="entry name" value="PYP-like sensor domain (PAS domain)"/>
    <property type="match status" value="1"/>
</dbReference>
<dbReference type="PROSITE" id="PS50113">
    <property type="entry name" value="PAC"/>
    <property type="match status" value="1"/>
</dbReference>
<feature type="transmembrane region" description="Helical" evidence="1">
    <location>
        <begin position="9"/>
        <end position="26"/>
    </location>
</feature>
<dbReference type="Pfam" id="PF00990">
    <property type="entry name" value="GGDEF"/>
    <property type="match status" value="1"/>
</dbReference>
<dbReference type="RefSeq" id="WP_080813357.1">
    <property type="nucleotide sequence ID" value="NZ_CP021983.2"/>
</dbReference>
<dbReference type="SUPFAM" id="SSF55073">
    <property type="entry name" value="Nucleotide cyclase"/>
    <property type="match status" value="1"/>
</dbReference>
<dbReference type="AlphaFoldDB" id="A0A1Z3HTK3"/>
<dbReference type="Pfam" id="PF08448">
    <property type="entry name" value="PAS_4"/>
    <property type="match status" value="1"/>
</dbReference>